<reference evidence="1 2" key="1">
    <citation type="submission" date="2017-05" db="EMBL/GenBank/DDBJ databases">
        <authorList>
            <person name="Varghese N."/>
            <person name="Submissions S."/>
        </authorList>
    </citation>
    <scope>NUCLEOTIDE SEQUENCE [LARGE SCALE GENOMIC DNA]</scope>
    <source>
        <strain evidence="1 2">DSM 25457</strain>
    </source>
</reference>
<comment type="caution">
    <text evidence="1">The sequence shown here is derived from an EMBL/GenBank/DDBJ whole genome shotgun (WGS) entry which is preliminary data.</text>
</comment>
<accession>A0ABY1QE42</accession>
<dbReference type="EMBL" id="FXUG01000009">
    <property type="protein sequence ID" value="SMP65354.1"/>
    <property type="molecule type" value="Genomic_DNA"/>
</dbReference>
<evidence type="ECO:0000313" key="1">
    <source>
        <dbReference type="EMBL" id="SMP65354.1"/>
    </source>
</evidence>
<dbReference type="Proteomes" id="UP001158067">
    <property type="component" value="Unassembled WGS sequence"/>
</dbReference>
<sequence length="67" mass="7655">MDSEFCRHANEPKKSRKGCKQFRGFHAKLSGSQPHYTLVRGDFSIELTVISPNLHITRSTFMSRCPS</sequence>
<gene>
    <name evidence="1" type="ORF">SAMN06265222_10933</name>
</gene>
<organism evidence="1 2">
    <name type="scientific">Neorhodopirellula lusitana</name>
    <dbReference type="NCBI Taxonomy" id="445327"/>
    <lineage>
        <taxon>Bacteria</taxon>
        <taxon>Pseudomonadati</taxon>
        <taxon>Planctomycetota</taxon>
        <taxon>Planctomycetia</taxon>
        <taxon>Pirellulales</taxon>
        <taxon>Pirellulaceae</taxon>
        <taxon>Neorhodopirellula</taxon>
    </lineage>
</organism>
<keyword evidence="2" id="KW-1185">Reference proteome</keyword>
<name>A0ABY1QE42_9BACT</name>
<proteinExistence type="predicted"/>
<protein>
    <submittedName>
        <fullName evidence="1">Uncharacterized protein</fullName>
    </submittedName>
</protein>
<evidence type="ECO:0000313" key="2">
    <source>
        <dbReference type="Proteomes" id="UP001158067"/>
    </source>
</evidence>